<name>A0ABS8X6P6_9GAMM</name>
<sequence length="191" mass="21772">MDAKIEKLKKINPINEEGIPKNKGNCQWCAIEGARVLLEGVEPKEIPNFEGGNDPLEERVHYKHGSDEVRSKESKDFFSEIDKLKAGELMIVSLESDDLDHAYIIYVDDEKKAHLIDPDRQVFVPLNKNEKNFHQAVRGWDEVSTVNYLNGDINSDFRSKVKVCMCVLNKAAVEHNPLPEYGSEPSEKLDY</sequence>
<dbReference type="EMBL" id="JAJTND010000005">
    <property type="protein sequence ID" value="MCE3533246.1"/>
    <property type="molecule type" value="Genomic_DNA"/>
</dbReference>
<keyword evidence="2" id="KW-1185">Reference proteome</keyword>
<proteinExistence type="predicted"/>
<evidence type="ECO:0000313" key="1">
    <source>
        <dbReference type="EMBL" id="MCE3533246.1"/>
    </source>
</evidence>
<dbReference type="RefSeq" id="WP_232891107.1">
    <property type="nucleotide sequence ID" value="NZ_JAJSPM010000009.1"/>
</dbReference>
<gene>
    <name evidence="1" type="ORF">LXO92_12755</name>
</gene>
<comment type="caution">
    <text evidence="1">The sequence shown here is derived from an EMBL/GenBank/DDBJ whole genome shotgun (WGS) entry which is preliminary data.</text>
</comment>
<evidence type="ECO:0000313" key="2">
    <source>
        <dbReference type="Proteomes" id="UP001320170"/>
    </source>
</evidence>
<dbReference type="Proteomes" id="UP001320170">
    <property type="component" value="Unassembled WGS sequence"/>
</dbReference>
<reference evidence="1 2" key="1">
    <citation type="journal article" date="2024" name="Pathogens">
        <title>Characterization of a Novel Species of Legionella Isolated from a Healthcare Facility: Legionella resiliens sp. nov.</title>
        <authorList>
            <person name="Cristino S."/>
            <person name="Pascale M.R."/>
            <person name="Marino F."/>
            <person name="Derelitto C."/>
            <person name="Salaris S."/>
            <person name="Orsini M."/>
            <person name="Squarzoni S."/>
            <person name="Grottola A."/>
            <person name="Girolamini L."/>
        </authorList>
    </citation>
    <scope>NUCLEOTIDE SEQUENCE [LARGE SCALE GENOMIC DNA]</scope>
    <source>
        <strain evidence="1 2">8cVS16</strain>
    </source>
</reference>
<organism evidence="1 2">
    <name type="scientific">Legionella resiliens</name>
    <dbReference type="NCBI Taxonomy" id="2905958"/>
    <lineage>
        <taxon>Bacteria</taxon>
        <taxon>Pseudomonadati</taxon>
        <taxon>Pseudomonadota</taxon>
        <taxon>Gammaproteobacteria</taxon>
        <taxon>Legionellales</taxon>
        <taxon>Legionellaceae</taxon>
        <taxon>Legionella</taxon>
    </lineage>
</organism>
<protein>
    <submittedName>
        <fullName evidence="1">Uncharacterized protein</fullName>
    </submittedName>
</protein>
<accession>A0ABS8X6P6</accession>